<reference evidence="14" key="2">
    <citation type="submission" date="2021-02" db="EMBL/GenBank/DDBJ databases">
        <authorList>
            <person name="Kimball J.A."/>
            <person name="Haas M.W."/>
            <person name="Macchietto M."/>
            <person name="Kono T."/>
            <person name="Duquette J."/>
            <person name="Shao M."/>
        </authorList>
    </citation>
    <scope>NUCLEOTIDE SEQUENCE</scope>
    <source>
        <tissue evidence="14">Fresh leaf tissue</tissue>
    </source>
</reference>
<keyword evidence="4" id="KW-0723">Serine/threonine-protein kinase</keyword>
<dbReference type="PROSITE" id="PS00107">
    <property type="entry name" value="PROTEIN_KINASE_ATP"/>
    <property type="match status" value="1"/>
</dbReference>
<dbReference type="PROSITE" id="PS00307">
    <property type="entry name" value="LECTIN_LEGUME_BETA"/>
    <property type="match status" value="1"/>
</dbReference>
<dbReference type="InterPro" id="IPR001220">
    <property type="entry name" value="Legume_lectin_dom"/>
</dbReference>
<keyword evidence="6" id="KW-0430">Lectin</keyword>
<dbReference type="CDD" id="cd06899">
    <property type="entry name" value="lectin_legume_LecRK_Arcelin_ConA"/>
    <property type="match status" value="1"/>
</dbReference>
<comment type="caution">
    <text evidence="14">The sequence shown here is derived from an EMBL/GenBank/DDBJ whole genome shotgun (WGS) entry which is preliminary data.</text>
</comment>
<name>A0A8J5UWH0_ZIZPA</name>
<keyword evidence="7 11" id="KW-0547">Nucleotide-binding</keyword>
<dbReference type="Pfam" id="PF00139">
    <property type="entry name" value="Lectin_legB"/>
    <property type="match status" value="1"/>
</dbReference>
<dbReference type="EC" id="2.7.11.1" evidence="2"/>
<evidence type="ECO:0000256" key="8">
    <source>
        <dbReference type="ARBA" id="ARBA00022840"/>
    </source>
</evidence>
<proteinExistence type="predicted"/>
<dbReference type="GO" id="GO:0005886">
    <property type="term" value="C:plasma membrane"/>
    <property type="evidence" value="ECO:0007669"/>
    <property type="project" value="UniProtKB-SubCell"/>
</dbReference>
<dbReference type="GO" id="GO:0004674">
    <property type="term" value="F:protein serine/threonine kinase activity"/>
    <property type="evidence" value="ECO:0007669"/>
    <property type="project" value="UniProtKB-KW"/>
</dbReference>
<evidence type="ECO:0000256" key="5">
    <source>
        <dbReference type="ARBA" id="ARBA00022729"/>
    </source>
</evidence>
<keyword evidence="4" id="KW-0808">Transferase</keyword>
<evidence type="ECO:0000256" key="4">
    <source>
        <dbReference type="ARBA" id="ARBA00022527"/>
    </source>
</evidence>
<reference evidence="14" key="1">
    <citation type="journal article" date="2021" name="bioRxiv">
        <title>Whole Genome Assembly and Annotation of Northern Wild Rice, Zizania palustris L., Supports a Whole Genome Duplication in the Zizania Genus.</title>
        <authorList>
            <person name="Haas M."/>
            <person name="Kono T."/>
            <person name="Macchietto M."/>
            <person name="Millas R."/>
            <person name="McGilp L."/>
            <person name="Shao M."/>
            <person name="Duquette J."/>
            <person name="Hirsch C.N."/>
            <person name="Kimball J."/>
        </authorList>
    </citation>
    <scope>NUCLEOTIDE SEQUENCE</scope>
    <source>
        <tissue evidence="14">Fresh leaf tissue</tissue>
    </source>
</reference>
<feature type="domain" description="Protein kinase" evidence="13">
    <location>
        <begin position="190"/>
        <end position="293"/>
    </location>
</feature>
<dbReference type="InterPro" id="IPR000719">
    <property type="entry name" value="Prot_kinase_dom"/>
</dbReference>
<dbReference type="GO" id="GO:0030246">
    <property type="term" value="F:carbohydrate binding"/>
    <property type="evidence" value="ECO:0007669"/>
    <property type="project" value="UniProtKB-KW"/>
</dbReference>
<accession>A0A8J5UWH0</accession>
<keyword evidence="8 11" id="KW-0067">ATP-binding</keyword>
<evidence type="ECO:0000256" key="3">
    <source>
        <dbReference type="ARBA" id="ARBA00022475"/>
    </source>
</evidence>
<evidence type="ECO:0000313" key="15">
    <source>
        <dbReference type="Proteomes" id="UP000729402"/>
    </source>
</evidence>
<comment type="subcellular location">
    <subcellularLocation>
        <location evidence="1">Cell membrane</location>
    </subcellularLocation>
</comment>
<feature type="chain" id="PRO_5035229540" description="non-specific serine/threonine protein kinase" evidence="12">
    <location>
        <begin position="39"/>
        <end position="293"/>
    </location>
</feature>
<evidence type="ECO:0000256" key="2">
    <source>
        <dbReference type="ARBA" id="ARBA00012513"/>
    </source>
</evidence>
<dbReference type="OrthoDB" id="1935106at2759"/>
<evidence type="ECO:0000259" key="13">
    <source>
        <dbReference type="PROSITE" id="PS50011"/>
    </source>
</evidence>
<dbReference type="InterPro" id="IPR050528">
    <property type="entry name" value="L-type_Lectin-RKs"/>
</dbReference>
<keyword evidence="9" id="KW-0472">Membrane</keyword>
<dbReference type="PANTHER" id="PTHR27007">
    <property type="match status" value="1"/>
</dbReference>
<dbReference type="AlphaFoldDB" id="A0A8J5UWH0"/>
<dbReference type="PROSITE" id="PS50011">
    <property type="entry name" value="PROTEIN_KINASE_DOM"/>
    <property type="match status" value="1"/>
</dbReference>
<evidence type="ECO:0000256" key="1">
    <source>
        <dbReference type="ARBA" id="ARBA00004236"/>
    </source>
</evidence>
<gene>
    <name evidence="14" type="ORF">GUJ93_ZPchr0008g12022</name>
</gene>
<dbReference type="InterPro" id="IPR019825">
    <property type="entry name" value="Lectin_legB_Mn/Ca_BS"/>
</dbReference>
<evidence type="ECO:0000256" key="11">
    <source>
        <dbReference type="PROSITE-ProRule" id="PRU10141"/>
    </source>
</evidence>
<organism evidence="14 15">
    <name type="scientific">Zizania palustris</name>
    <name type="common">Northern wild rice</name>
    <dbReference type="NCBI Taxonomy" id="103762"/>
    <lineage>
        <taxon>Eukaryota</taxon>
        <taxon>Viridiplantae</taxon>
        <taxon>Streptophyta</taxon>
        <taxon>Embryophyta</taxon>
        <taxon>Tracheophyta</taxon>
        <taxon>Spermatophyta</taxon>
        <taxon>Magnoliopsida</taxon>
        <taxon>Liliopsida</taxon>
        <taxon>Poales</taxon>
        <taxon>Poaceae</taxon>
        <taxon>BOP clade</taxon>
        <taxon>Oryzoideae</taxon>
        <taxon>Oryzeae</taxon>
        <taxon>Zizaniinae</taxon>
        <taxon>Zizania</taxon>
    </lineage>
</organism>
<dbReference type="FunFam" id="3.30.200.20:FF:000168">
    <property type="entry name" value="L-type lectin-domain containing receptor kinase IX.1"/>
    <property type="match status" value="1"/>
</dbReference>
<protein>
    <recommendedName>
        <fullName evidence="2">non-specific serine/threonine protein kinase</fullName>
        <ecNumber evidence="2">2.7.11.1</ecNumber>
    </recommendedName>
</protein>
<keyword evidence="3" id="KW-1003">Cell membrane</keyword>
<keyword evidence="10" id="KW-0325">Glycoprotein</keyword>
<keyword evidence="5 12" id="KW-0732">Signal</keyword>
<evidence type="ECO:0000256" key="9">
    <source>
        <dbReference type="ARBA" id="ARBA00023136"/>
    </source>
</evidence>
<dbReference type="EMBL" id="JAAALK010000290">
    <property type="protein sequence ID" value="KAG8046382.1"/>
    <property type="molecule type" value="Genomic_DNA"/>
</dbReference>
<dbReference type="InterPro" id="IPR017441">
    <property type="entry name" value="Protein_kinase_ATP_BS"/>
</dbReference>
<evidence type="ECO:0000313" key="14">
    <source>
        <dbReference type="EMBL" id="KAG8046382.1"/>
    </source>
</evidence>
<feature type="binding site" evidence="11">
    <location>
        <position position="219"/>
    </location>
    <ligand>
        <name>ATP</name>
        <dbReference type="ChEBI" id="CHEBI:30616"/>
    </ligand>
</feature>
<sequence>MAAAVVVTKSSFMAAAAAAAAAAWLLFLLGCLPGLATAASFSFSYSGFSMPSNNVTLQGNAAFGNAGCINITGNIASTMGRVSYTLPVQLWDAATGEVASFTTRFSINIIPNDTNNKGDGMAFFLVSHPSRMPDTAAGGTLGLTSWGYDSVSPGDNRFVAVEFDTFNNSFDPMDTYDHIGIDLVNATKSFAAEEKLGQGGFGAVYRGHLSELGLAVAIKRFAKESSGQGRKEYTSEIKVISRLGHRNLVQLIGWCHDHGELLLVYELVPNRSLDIHLHDHGNGTFLTWPMSIL</sequence>
<evidence type="ECO:0000256" key="7">
    <source>
        <dbReference type="ARBA" id="ARBA00022741"/>
    </source>
</evidence>
<dbReference type="GO" id="GO:0005524">
    <property type="term" value="F:ATP binding"/>
    <property type="evidence" value="ECO:0007669"/>
    <property type="project" value="UniProtKB-UniRule"/>
</dbReference>
<evidence type="ECO:0000256" key="12">
    <source>
        <dbReference type="SAM" id="SignalP"/>
    </source>
</evidence>
<feature type="signal peptide" evidence="12">
    <location>
        <begin position="1"/>
        <end position="38"/>
    </location>
</feature>
<evidence type="ECO:0000256" key="6">
    <source>
        <dbReference type="ARBA" id="ARBA00022734"/>
    </source>
</evidence>
<dbReference type="Proteomes" id="UP000729402">
    <property type="component" value="Unassembled WGS sequence"/>
</dbReference>
<keyword evidence="4" id="KW-0418">Kinase</keyword>
<keyword evidence="15" id="KW-1185">Reference proteome</keyword>
<evidence type="ECO:0000256" key="10">
    <source>
        <dbReference type="ARBA" id="ARBA00023180"/>
    </source>
</evidence>